<dbReference type="EMBL" id="CH696363">
    <property type="protein sequence ID" value="EDW39470.1"/>
    <property type="molecule type" value="Genomic_DNA"/>
</dbReference>
<dbReference type="AlphaFoldDB" id="B4IRW0"/>
<feature type="compositionally biased region" description="Basic residues" evidence="1">
    <location>
        <begin position="1"/>
        <end position="15"/>
    </location>
</feature>
<name>B4IRW0_DROPE</name>
<reference evidence="2 3" key="1">
    <citation type="journal article" date="2007" name="Nature">
        <title>Evolution of genes and genomes on the Drosophila phylogeny.</title>
        <authorList>
            <consortium name="Drosophila 12 Genomes Consortium"/>
            <person name="Clark A.G."/>
            <person name="Eisen M.B."/>
            <person name="Smith D.R."/>
            <person name="Bergman C.M."/>
            <person name="Oliver B."/>
            <person name="Markow T.A."/>
            <person name="Kaufman T.C."/>
            <person name="Kellis M."/>
            <person name="Gelbart W."/>
            <person name="Iyer V.N."/>
            <person name="Pollard D.A."/>
            <person name="Sackton T.B."/>
            <person name="Larracuente A.M."/>
            <person name="Singh N.D."/>
            <person name="Abad J.P."/>
            <person name="Abt D.N."/>
            <person name="Adryan B."/>
            <person name="Aguade M."/>
            <person name="Akashi H."/>
            <person name="Anderson W.W."/>
            <person name="Aquadro C.F."/>
            <person name="Ardell D.H."/>
            <person name="Arguello R."/>
            <person name="Artieri C.G."/>
            <person name="Barbash D.A."/>
            <person name="Barker D."/>
            <person name="Barsanti P."/>
            <person name="Batterham P."/>
            <person name="Batzoglou S."/>
            <person name="Begun D."/>
            <person name="Bhutkar A."/>
            <person name="Blanco E."/>
            <person name="Bosak S.A."/>
            <person name="Bradley R.K."/>
            <person name="Brand A.D."/>
            <person name="Brent M.R."/>
            <person name="Brooks A.N."/>
            <person name="Brown R.H."/>
            <person name="Butlin R.K."/>
            <person name="Caggese C."/>
            <person name="Calvi B.R."/>
            <person name="Bernardo de Carvalho A."/>
            <person name="Caspi A."/>
            <person name="Castrezana S."/>
            <person name="Celniker S.E."/>
            <person name="Chang J.L."/>
            <person name="Chapple C."/>
            <person name="Chatterji S."/>
            <person name="Chinwalla A."/>
            <person name="Civetta A."/>
            <person name="Clifton S.W."/>
            <person name="Comeron J.M."/>
            <person name="Costello J.C."/>
            <person name="Coyne J.A."/>
            <person name="Daub J."/>
            <person name="David R.G."/>
            <person name="Delcher A.L."/>
            <person name="Delehaunty K."/>
            <person name="Do C.B."/>
            <person name="Ebling H."/>
            <person name="Edwards K."/>
            <person name="Eickbush T."/>
            <person name="Evans J.D."/>
            <person name="Filipski A."/>
            <person name="Findeiss S."/>
            <person name="Freyhult E."/>
            <person name="Fulton L."/>
            <person name="Fulton R."/>
            <person name="Garcia A.C."/>
            <person name="Gardiner A."/>
            <person name="Garfield D.A."/>
            <person name="Garvin B.E."/>
            <person name="Gibson G."/>
            <person name="Gilbert D."/>
            <person name="Gnerre S."/>
            <person name="Godfrey J."/>
            <person name="Good R."/>
            <person name="Gotea V."/>
            <person name="Gravely B."/>
            <person name="Greenberg A.J."/>
            <person name="Griffiths-Jones S."/>
            <person name="Gross S."/>
            <person name="Guigo R."/>
            <person name="Gustafson E.A."/>
            <person name="Haerty W."/>
            <person name="Hahn M.W."/>
            <person name="Halligan D.L."/>
            <person name="Halpern A.L."/>
            <person name="Halter G.M."/>
            <person name="Han M.V."/>
            <person name="Heger A."/>
            <person name="Hillier L."/>
            <person name="Hinrichs A.S."/>
            <person name="Holmes I."/>
            <person name="Hoskins R.A."/>
            <person name="Hubisz M.J."/>
            <person name="Hultmark D."/>
            <person name="Huntley M.A."/>
            <person name="Jaffe D.B."/>
            <person name="Jagadeeshan S."/>
            <person name="Jeck W.R."/>
            <person name="Johnson J."/>
            <person name="Jones C.D."/>
            <person name="Jordan W.C."/>
            <person name="Karpen G.H."/>
            <person name="Kataoka E."/>
            <person name="Keightley P.D."/>
            <person name="Kheradpour P."/>
            <person name="Kirkness E.F."/>
            <person name="Koerich L.B."/>
            <person name="Kristiansen K."/>
            <person name="Kudrna D."/>
            <person name="Kulathinal R.J."/>
            <person name="Kumar S."/>
            <person name="Kwok R."/>
            <person name="Lander E."/>
            <person name="Langley C.H."/>
            <person name="Lapoint R."/>
            <person name="Lazzaro B.P."/>
            <person name="Lee S.J."/>
            <person name="Levesque L."/>
            <person name="Li R."/>
            <person name="Lin C.F."/>
            <person name="Lin M.F."/>
            <person name="Lindblad-Toh K."/>
            <person name="Llopart A."/>
            <person name="Long M."/>
            <person name="Low L."/>
            <person name="Lozovsky E."/>
            <person name="Lu J."/>
            <person name="Luo M."/>
            <person name="Machado C.A."/>
            <person name="Makalowski W."/>
            <person name="Marzo M."/>
            <person name="Matsuda M."/>
            <person name="Matzkin L."/>
            <person name="McAllister B."/>
            <person name="McBride C.S."/>
            <person name="McKernan B."/>
            <person name="McKernan K."/>
            <person name="Mendez-Lago M."/>
            <person name="Minx P."/>
            <person name="Mollenhauer M.U."/>
            <person name="Montooth K."/>
            <person name="Mount S.M."/>
            <person name="Mu X."/>
            <person name="Myers E."/>
            <person name="Negre B."/>
            <person name="Newfeld S."/>
            <person name="Nielsen R."/>
            <person name="Noor M.A."/>
            <person name="O'Grady P."/>
            <person name="Pachter L."/>
            <person name="Papaceit M."/>
            <person name="Parisi M.J."/>
            <person name="Parisi M."/>
            <person name="Parts L."/>
            <person name="Pedersen J.S."/>
            <person name="Pesole G."/>
            <person name="Phillippy A.M."/>
            <person name="Ponting C.P."/>
            <person name="Pop M."/>
            <person name="Porcelli D."/>
            <person name="Powell J.R."/>
            <person name="Prohaska S."/>
            <person name="Pruitt K."/>
            <person name="Puig M."/>
            <person name="Quesneville H."/>
            <person name="Ram K.R."/>
            <person name="Rand D."/>
            <person name="Rasmussen M.D."/>
            <person name="Reed L.K."/>
            <person name="Reenan R."/>
            <person name="Reily A."/>
            <person name="Remington K.A."/>
            <person name="Rieger T.T."/>
            <person name="Ritchie M.G."/>
            <person name="Robin C."/>
            <person name="Rogers Y.H."/>
            <person name="Rohde C."/>
            <person name="Rozas J."/>
            <person name="Rubenfield M.J."/>
            <person name="Ruiz A."/>
            <person name="Russo S."/>
            <person name="Salzberg S.L."/>
            <person name="Sanchez-Gracia A."/>
            <person name="Saranga D.J."/>
            <person name="Sato H."/>
            <person name="Schaeffer S.W."/>
            <person name="Schatz M.C."/>
            <person name="Schlenke T."/>
            <person name="Schwartz R."/>
            <person name="Segarra C."/>
            <person name="Singh R.S."/>
            <person name="Sirot L."/>
            <person name="Sirota M."/>
            <person name="Sisneros N.B."/>
            <person name="Smith C.D."/>
            <person name="Smith T.F."/>
            <person name="Spieth J."/>
            <person name="Stage D.E."/>
            <person name="Stark A."/>
            <person name="Stephan W."/>
            <person name="Strausberg R.L."/>
            <person name="Strempel S."/>
            <person name="Sturgill D."/>
            <person name="Sutton G."/>
            <person name="Sutton G.G."/>
            <person name="Tao W."/>
            <person name="Teichmann S."/>
            <person name="Tobari Y.N."/>
            <person name="Tomimura Y."/>
            <person name="Tsolas J.M."/>
            <person name="Valente V.L."/>
            <person name="Venter E."/>
            <person name="Venter J.C."/>
            <person name="Vicario S."/>
            <person name="Vieira F.G."/>
            <person name="Vilella A.J."/>
            <person name="Villasante A."/>
            <person name="Walenz B."/>
            <person name="Wang J."/>
            <person name="Wasserman M."/>
            <person name="Watts T."/>
            <person name="Wilson D."/>
            <person name="Wilson R.K."/>
            <person name="Wing R.A."/>
            <person name="Wolfner M.F."/>
            <person name="Wong A."/>
            <person name="Wong G.K."/>
            <person name="Wu C.I."/>
            <person name="Wu G."/>
            <person name="Yamamoto D."/>
            <person name="Yang H.P."/>
            <person name="Yang S.P."/>
            <person name="Yorke J.A."/>
            <person name="Yoshida K."/>
            <person name="Zdobnov E."/>
            <person name="Zhang P."/>
            <person name="Zhang Y."/>
            <person name="Zimin A.V."/>
            <person name="Baldwin J."/>
            <person name="Abdouelleil A."/>
            <person name="Abdulkadir J."/>
            <person name="Abebe A."/>
            <person name="Abera B."/>
            <person name="Abreu J."/>
            <person name="Acer S.C."/>
            <person name="Aftuck L."/>
            <person name="Alexander A."/>
            <person name="An P."/>
            <person name="Anderson E."/>
            <person name="Anderson S."/>
            <person name="Arachi H."/>
            <person name="Azer M."/>
            <person name="Bachantsang P."/>
            <person name="Barry A."/>
            <person name="Bayul T."/>
            <person name="Berlin A."/>
            <person name="Bessette D."/>
            <person name="Bloom T."/>
            <person name="Blye J."/>
            <person name="Boguslavskiy L."/>
            <person name="Bonnet C."/>
            <person name="Boukhgalter B."/>
            <person name="Bourzgui I."/>
            <person name="Brown A."/>
            <person name="Cahill P."/>
            <person name="Channer S."/>
            <person name="Cheshatsang Y."/>
            <person name="Chuda L."/>
            <person name="Citroen M."/>
            <person name="Collymore A."/>
            <person name="Cooke P."/>
            <person name="Costello M."/>
            <person name="D'Aco K."/>
            <person name="Daza R."/>
            <person name="De Haan G."/>
            <person name="DeGray S."/>
            <person name="DeMaso C."/>
            <person name="Dhargay N."/>
            <person name="Dooley K."/>
            <person name="Dooley E."/>
            <person name="Doricent M."/>
            <person name="Dorje P."/>
            <person name="Dorjee K."/>
            <person name="Dupes A."/>
            <person name="Elong R."/>
            <person name="Falk J."/>
            <person name="Farina A."/>
            <person name="Faro S."/>
            <person name="Ferguson D."/>
            <person name="Fisher S."/>
            <person name="Foley C.D."/>
            <person name="Franke A."/>
            <person name="Friedrich D."/>
            <person name="Gadbois L."/>
            <person name="Gearin G."/>
            <person name="Gearin C.R."/>
            <person name="Giannoukos G."/>
            <person name="Goode T."/>
            <person name="Graham J."/>
            <person name="Grandbois E."/>
            <person name="Grewal S."/>
            <person name="Gyaltsen K."/>
            <person name="Hafez N."/>
            <person name="Hagos B."/>
            <person name="Hall J."/>
            <person name="Henson C."/>
            <person name="Hollinger A."/>
            <person name="Honan T."/>
            <person name="Huard M.D."/>
            <person name="Hughes L."/>
            <person name="Hurhula B."/>
            <person name="Husby M.E."/>
            <person name="Kamat A."/>
            <person name="Kanga B."/>
            <person name="Kashin S."/>
            <person name="Khazanovich D."/>
            <person name="Kisner P."/>
            <person name="Lance K."/>
            <person name="Lara M."/>
            <person name="Lee W."/>
            <person name="Lennon N."/>
            <person name="Letendre F."/>
            <person name="LeVine R."/>
            <person name="Lipovsky A."/>
            <person name="Liu X."/>
            <person name="Liu J."/>
            <person name="Liu S."/>
            <person name="Lokyitsang T."/>
            <person name="Lokyitsang Y."/>
            <person name="Lubonja R."/>
            <person name="Lui A."/>
            <person name="MacDonald P."/>
            <person name="Magnisalis V."/>
            <person name="Maru K."/>
            <person name="Matthews C."/>
            <person name="McCusker W."/>
            <person name="McDonough S."/>
            <person name="Mehta T."/>
            <person name="Meldrim J."/>
            <person name="Meneus L."/>
            <person name="Mihai O."/>
            <person name="Mihalev A."/>
            <person name="Mihova T."/>
            <person name="Mittelman R."/>
            <person name="Mlenga V."/>
            <person name="Montmayeur A."/>
            <person name="Mulrain L."/>
            <person name="Navidi A."/>
            <person name="Naylor J."/>
            <person name="Negash T."/>
            <person name="Nguyen T."/>
            <person name="Nguyen N."/>
            <person name="Nicol R."/>
            <person name="Norbu C."/>
            <person name="Norbu N."/>
            <person name="Novod N."/>
            <person name="O'Neill B."/>
            <person name="Osman S."/>
            <person name="Markiewicz E."/>
            <person name="Oyono O.L."/>
            <person name="Patti C."/>
            <person name="Phunkhang P."/>
            <person name="Pierre F."/>
            <person name="Priest M."/>
            <person name="Raghuraman S."/>
            <person name="Rege F."/>
            <person name="Reyes R."/>
            <person name="Rise C."/>
            <person name="Rogov P."/>
            <person name="Ross K."/>
            <person name="Ryan E."/>
            <person name="Settipalli S."/>
            <person name="Shea T."/>
            <person name="Sherpa N."/>
            <person name="Shi L."/>
            <person name="Shih D."/>
            <person name="Sparrow T."/>
            <person name="Spaulding J."/>
            <person name="Stalker J."/>
            <person name="Stange-Thomann N."/>
            <person name="Stavropoulos S."/>
            <person name="Stone C."/>
            <person name="Strader C."/>
            <person name="Tesfaye S."/>
            <person name="Thomson T."/>
            <person name="Thoulutsang Y."/>
            <person name="Thoulutsang D."/>
            <person name="Topham K."/>
            <person name="Topping I."/>
            <person name="Tsamla T."/>
            <person name="Vassiliev H."/>
            <person name="Vo A."/>
            <person name="Wangchuk T."/>
            <person name="Wangdi T."/>
            <person name="Weiand M."/>
            <person name="Wilkinson J."/>
            <person name="Wilson A."/>
            <person name="Yadav S."/>
            <person name="Young G."/>
            <person name="Yu Q."/>
            <person name="Zembek L."/>
            <person name="Zhong D."/>
            <person name="Zimmer A."/>
            <person name="Zwirko Z."/>
            <person name="Jaffe D.B."/>
            <person name="Alvarez P."/>
            <person name="Brockman W."/>
            <person name="Butler J."/>
            <person name="Chin C."/>
            <person name="Gnerre S."/>
            <person name="Grabherr M."/>
            <person name="Kleber M."/>
            <person name="Mauceli E."/>
            <person name="MacCallum I."/>
        </authorList>
    </citation>
    <scope>NUCLEOTIDE SEQUENCE [LARGE SCALE GENOMIC DNA]</scope>
    <source>
        <strain evidence="3">MSH-3 / Tucson 14011-0111.49</strain>
    </source>
</reference>
<gene>
    <name evidence="2" type="primary">Dper\GL20975</name>
    <name evidence="2" type="ORF">Dper_GL20975</name>
</gene>
<evidence type="ECO:0000313" key="3">
    <source>
        <dbReference type="Proteomes" id="UP000008744"/>
    </source>
</evidence>
<protein>
    <submittedName>
        <fullName evidence="2">GL20975</fullName>
    </submittedName>
</protein>
<feature type="region of interest" description="Disordered" evidence="1">
    <location>
        <begin position="1"/>
        <end position="20"/>
    </location>
</feature>
<evidence type="ECO:0000256" key="1">
    <source>
        <dbReference type="SAM" id="MobiDB-lite"/>
    </source>
</evidence>
<keyword evidence="3" id="KW-1185">Reference proteome</keyword>
<proteinExistence type="predicted"/>
<feature type="compositionally biased region" description="Polar residues" evidence="1">
    <location>
        <begin position="41"/>
        <end position="69"/>
    </location>
</feature>
<accession>B4IRW0</accession>
<organism evidence="3">
    <name type="scientific">Drosophila persimilis</name>
    <name type="common">Fruit fly</name>
    <dbReference type="NCBI Taxonomy" id="7234"/>
    <lineage>
        <taxon>Eukaryota</taxon>
        <taxon>Metazoa</taxon>
        <taxon>Ecdysozoa</taxon>
        <taxon>Arthropoda</taxon>
        <taxon>Hexapoda</taxon>
        <taxon>Insecta</taxon>
        <taxon>Pterygota</taxon>
        <taxon>Neoptera</taxon>
        <taxon>Endopterygota</taxon>
        <taxon>Diptera</taxon>
        <taxon>Brachycera</taxon>
        <taxon>Muscomorpha</taxon>
        <taxon>Ephydroidea</taxon>
        <taxon>Drosophilidae</taxon>
        <taxon>Drosophila</taxon>
        <taxon>Sophophora</taxon>
    </lineage>
</organism>
<evidence type="ECO:0000313" key="2">
    <source>
        <dbReference type="EMBL" id="EDW39470.1"/>
    </source>
</evidence>
<dbReference type="Proteomes" id="UP000008744">
    <property type="component" value="Unassembled WGS sequence"/>
</dbReference>
<dbReference type="OrthoDB" id="10261408at2759"/>
<sequence length="108" mass="11212">MARKGILPKRNRGRGAYHAGNLLTTANAGTLLTPKSDTAHHLSQNTPLDTVLESGNKNASGSNSPAAVTATSNLPSLEIGTTAAGVPFHILSDASTFALSEQHQLHMI</sequence>
<feature type="region of interest" description="Disordered" evidence="1">
    <location>
        <begin position="34"/>
        <end position="69"/>
    </location>
</feature>
<dbReference type="HOGENOM" id="CLU_2199668_0_0_1"/>